<dbReference type="InterPro" id="IPR050072">
    <property type="entry name" value="Peptidase_M20A"/>
</dbReference>
<dbReference type="InterPro" id="IPR001261">
    <property type="entry name" value="ArgE/DapE_CS"/>
</dbReference>
<proteinExistence type="inferred from homology"/>
<evidence type="ECO:0000256" key="7">
    <source>
        <dbReference type="ARBA" id="ARBA00022801"/>
    </source>
</evidence>
<reference evidence="11 12" key="1">
    <citation type="submission" date="2016-04" db="EMBL/GenBank/DDBJ databases">
        <title>Complete Genome Sequence of Halotalea alkalilenta IHB B 13600.</title>
        <authorList>
            <person name="Swarnkar M.K."/>
            <person name="Sharma A."/>
            <person name="Kaushal K."/>
            <person name="Soni R."/>
            <person name="Rana S."/>
            <person name="Singh A.K."/>
            <person name="Gulati A."/>
        </authorList>
    </citation>
    <scope>NUCLEOTIDE SEQUENCE [LARGE SCALE GENOMIC DNA]</scope>
    <source>
        <strain evidence="11 12">IHB B 13600</strain>
    </source>
</reference>
<dbReference type="Gene3D" id="3.30.70.360">
    <property type="match status" value="1"/>
</dbReference>
<dbReference type="InterPro" id="IPR002933">
    <property type="entry name" value="Peptidase_M20"/>
</dbReference>
<dbReference type="SUPFAM" id="SSF53187">
    <property type="entry name" value="Zn-dependent exopeptidases"/>
    <property type="match status" value="1"/>
</dbReference>
<dbReference type="GO" id="GO:0046872">
    <property type="term" value="F:metal ion binding"/>
    <property type="evidence" value="ECO:0007669"/>
    <property type="project" value="UniProtKB-KW"/>
</dbReference>
<evidence type="ECO:0000256" key="4">
    <source>
        <dbReference type="ARBA" id="ARBA00022571"/>
    </source>
</evidence>
<dbReference type="Pfam" id="PF01546">
    <property type="entry name" value="Peptidase_M20"/>
    <property type="match status" value="1"/>
</dbReference>
<dbReference type="CDD" id="cd03894">
    <property type="entry name" value="M20_ArgE"/>
    <property type="match status" value="1"/>
</dbReference>
<evidence type="ECO:0000313" key="11">
    <source>
        <dbReference type="EMBL" id="ANF57666.1"/>
    </source>
</evidence>
<gene>
    <name evidence="11" type="ORF">A5892_09485</name>
</gene>
<dbReference type="NCBIfam" id="TIGR01892">
    <property type="entry name" value="AcOrn-deacetyl"/>
    <property type="match status" value="1"/>
</dbReference>
<dbReference type="EMBL" id="CP015243">
    <property type="protein sequence ID" value="ANF57666.1"/>
    <property type="molecule type" value="Genomic_DNA"/>
</dbReference>
<evidence type="ECO:0000256" key="1">
    <source>
        <dbReference type="ARBA" id="ARBA00001947"/>
    </source>
</evidence>
<sequence length="402" mass="44037">MDQNPDHEACPPPRESRDWLARLVGFDSVSRHGNLALIEEIETALGALASSPGQPLCFERIENDEGTKSNLLVRVGPDLPGGVVLSGHTDVVPVDGQPWSSDPFELTERDGRLYGRGSCDMKGFIACCLGQLEYWRGLELKHPLYLALSYDEEIGCLGAPRMIERLAAKPHPPHLAIIGEPTMMRPVTRQKGITVLRTRVTGLEAHSSQIPSGVSAVHVAARLISRIETIMHELSEERACDEAYNVPYSTLHVGKVEGGTAINIMARECVFDWEVRHLPEQGFKTIFERFDRFARSLEFELRERAPTVSIDTETVVATVPGLRAEADNPALAFLAPLLRDETPQGAVAFATEAGQFQQAGFSAIVCGPGDIAQAHQPDEFIAVEQLAACDALMRRLGEALCR</sequence>
<organism evidence="11 12">
    <name type="scientific">Halotalea alkalilenta</name>
    <dbReference type="NCBI Taxonomy" id="376489"/>
    <lineage>
        <taxon>Bacteria</taxon>
        <taxon>Pseudomonadati</taxon>
        <taxon>Pseudomonadota</taxon>
        <taxon>Gammaproteobacteria</taxon>
        <taxon>Oceanospirillales</taxon>
        <taxon>Halomonadaceae</taxon>
        <taxon>Halotalea</taxon>
    </lineage>
</organism>
<dbReference type="PANTHER" id="PTHR43808">
    <property type="entry name" value="ACETYLORNITHINE DEACETYLASE"/>
    <property type="match status" value="1"/>
</dbReference>
<keyword evidence="6" id="KW-0479">Metal-binding</keyword>
<evidence type="ECO:0000256" key="3">
    <source>
        <dbReference type="ARBA" id="ARBA00022490"/>
    </source>
</evidence>
<keyword evidence="3" id="KW-0963">Cytoplasm</keyword>
<comment type="similarity">
    <text evidence="2">Belongs to the peptidase M20A family. ArgE subfamily.</text>
</comment>
<keyword evidence="8" id="KW-0862">Zinc</keyword>
<keyword evidence="7" id="KW-0378">Hydrolase</keyword>
<dbReference type="InterPro" id="IPR011650">
    <property type="entry name" value="Peptidase_M20_dimer"/>
</dbReference>
<evidence type="ECO:0000259" key="10">
    <source>
        <dbReference type="Pfam" id="PF07687"/>
    </source>
</evidence>
<dbReference type="PANTHER" id="PTHR43808:SF31">
    <property type="entry name" value="N-ACETYL-L-CITRULLINE DEACETYLASE"/>
    <property type="match status" value="1"/>
</dbReference>
<evidence type="ECO:0000256" key="9">
    <source>
        <dbReference type="ARBA" id="ARBA00023285"/>
    </source>
</evidence>
<accession>A0A172YEX8</accession>
<dbReference type="RefSeq" id="WP_064122594.1">
    <property type="nucleotide sequence ID" value="NZ_CP015243.1"/>
</dbReference>
<keyword evidence="4" id="KW-0055">Arginine biosynthesis</keyword>
<dbReference type="InterPro" id="IPR010169">
    <property type="entry name" value="AcOrn-deacetyl"/>
</dbReference>
<dbReference type="InterPro" id="IPR036264">
    <property type="entry name" value="Bact_exopeptidase_dim_dom"/>
</dbReference>
<evidence type="ECO:0000256" key="5">
    <source>
        <dbReference type="ARBA" id="ARBA00022605"/>
    </source>
</evidence>
<dbReference type="AlphaFoldDB" id="A0A172YEX8"/>
<evidence type="ECO:0000313" key="12">
    <source>
        <dbReference type="Proteomes" id="UP000077875"/>
    </source>
</evidence>
<keyword evidence="9" id="KW-0170">Cobalt</keyword>
<evidence type="ECO:0000256" key="8">
    <source>
        <dbReference type="ARBA" id="ARBA00022833"/>
    </source>
</evidence>
<keyword evidence="5" id="KW-0028">Amino-acid biosynthesis</keyword>
<name>A0A172YEX8_9GAMM</name>
<evidence type="ECO:0000256" key="6">
    <source>
        <dbReference type="ARBA" id="ARBA00022723"/>
    </source>
</evidence>
<dbReference type="PROSITE" id="PS00759">
    <property type="entry name" value="ARGE_DAPE_CPG2_2"/>
    <property type="match status" value="1"/>
</dbReference>
<protein>
    <submittedName>
        <fullName evidence="11">Acetylornithine deacetylase</fullName>
    </submittedName>
</protein>
<dbReference type="SUPFAM" id="SSF55031">
    <property type="entry name" value="Bacterial exopeptidase dimerisation domain"/>
    <property type="match status" value="1"/>
</dbReference>
<dbReference type="Pfam" id="PF07687">
    <property type="entry name" value="M20_dimer"/>
    <property type="match status" value="1"/>
</dbReference>
<dbReference type="Gene3D" id="3.40.630.10">
    <property type="entry name" value="Zn peptidases"/>
    <property type="match status" value="1"/>
</dbReference>
<dbReference type="NCBIfam" id="NF005710">
    <property type="entry name" value="PRK07522.1"/>
    <property type="match status" value="1"/>
</dbReference>
<keyword evidence="12" id="KW-1185">Reference proteome</keyword>
<comment type="cofactor">
    <cofactor evidence="1">
        <name>Zn(2+)</name>
        <dbReference type="ChEBI" id="CHEBI:29105"/>
    </cofactor>
</comment>
<dbReference type="GO" id="GO:0008777">
    <property type="term" value="F:acetylornithine deacetylase activity"/>
    <property type="evidence" value="ECO:0007669"/>
    <property type="project" value="TreeGrafter"/>
</dbReference>
<dbReference type="GO" id="GO:0006526">
    <property type="term" value="P:L-arginine biosynthetic process"/>
    <property type="evidence" value="ECO:0007669"/>
    <property type="project" value="UniProtKB-KW"/>
</dbReference>
<dbReference type="Proteomes" id="UP000077875">
    <property type="component" value="Chromosome"/>
</dbReference>
<evidence type="ECO:0000256" key="2">
    <source>
        <dbReference type="ARBA" id="ARBA00005691"/>
    </source>
</evidence>
<dbReference type="KEGG" id="haa:A5892_09485"/>
<dbReference type="STRING" id="376489.A5892_09485"/>
<feature type="domain" description="Peptidase M20 dimerisation" evidence="10">
    <location>
        <begin position="190"/>
        <end position="295"/>
    </location>
</feature>